<dbReference type="InterPro" id="IPR024079">
    <property type="entry name" value="MetalloPept_cat_dom_sf"/>
</dbReference>
<comment type="caution">
    <text evidence="5">The sequence shown here is derived from an EMBL/GenBank/DDBJ whole genome shotgun (WGS) entry which is preliminary data.</text>
</comment>
<keyword evidence="2" id="KW-0732">Signal</keyword>
<feature type="domain" description="DUF5117" evidence="4">
    <location>
        <begin position="106"/>
        <end position="293"/>
    </location>
</feature>
<dbReference type="Gene3D" id="3.40.390.10">
    <property type="entry name" value="Collagenase (Catalytic Domain)"/>
    <property type="match status" value="1"/>
</dbReference>
<accession>A0A2A8CZ87</accession>
<dbReference type="PROSITE" id="PS51257">
    <property type="entry name" value="PROKAR_LIPOPROTEIN"/>
    <property type="match status" value="1"/>
</dbReference>
<dbReference type="Proteomes" id="UP000220102">
    <property type="component" value="Unassembled WGS sequence"/>
</dbReference>
<dbReference type="Pfam" id="PF17148">
    <property type="entry name" value="DUF5117"/>
    <property type="match status" value="1"/>
</dbReference>
<feature type="region of interest" description="Disordered" evidence="1">
    <location>
        <begin position="175"/>
        <end position="194"/>
    </location>
</feature>
<feature type="chain" id="PRO_5011998471" description="DUF5117 domain-containing protein" evidence="2">
    <location>
        <begin position="25"/>
        <end position="855"/>
    </location>
</feature>
<evidence type="ECO:0000259" key="4">
    <source>
        <dbReference type="Pfam" id="PF17148"/>
    </source>
</evidence>
<feature type="signal peptide" evidence="2">
    <location>
        <begin position="1"/>
        <end position="24"/>
    </location>
</feature>
<dbReference type="AlphaFoldDB" id="A0A2A8CZ87"/>
<evidence type="ECO:0000313" key="5">
    <source>
        <dbReference type="EMBL" id="PEN13940.1"/>
    </source>
</evidence>
<evidence type="ECO:0000259" key="3">
    <source>
        <dbReference type="Pfam" id="PF16313"/>
    </source>
</evidence>
<evidence type="ECO:0000256" key="2">
    <source>
        <dbReference type="SAM" id="SignalP"/>
    </source>
</evidence>
<dbReference type="InterPro" id="IPR033413">
    <property type="entry name" value="DUF5117"/>
</dbReference>
<gene>
    <name evidence="5" type="ORF">CRI94_07750</name>
</gene>
<evidence type="ECO:0000256" key="1">
    <source>
        <dbReference type="SAM" id="MobiDB-lite"/>
    </source>
</evidence>
<dbReference type="PANTHER" id="PTHR38478">
    <property type="entry name" value="PEPTIDASE M1A AND M12B"/>
    <property type="match status" value="1"/>
</dbReference>
<keyword evidence="6" id="KW-1185">Reference proteome</keyword>
<dbReference type="InterPro" id="IPR032534">
    <property type="entry name" value="EcxA_zinc-bd"/>
</dbReference>
<feature type="domain" description="EcxA zinc-binding" evidence="3">
    <location>
        <begin position="463"/>
        <end position="777"/>
    </location>
</feature>
<dbReference type="Pfam" id="PF16313">
    <property type="entry name" value="DUF4953"/>
    <property type="match status" value="1"/>
</dbReference>
<protein>
    <recommendedName>
        <fullName evidence="7">DUF5117 domain-containing protein</fullName>
    </recommendedName>
</protein>
<name>A0A2A8CZ87_9BACT</name>
<dbReference type="GO" id="GO:0008237">
    <property type="term" value="F:metallopeptidase activity"/>
    <property type="evidence" value="ECO:0007669"/>
    <property type="project" value="InterPro"/>
</dbReference>
<dbReference type="PANTHER" id="PTHR38478:SF1">
    <property type="entry name" value="ZINC DEPENDENT METALLOPROTEASE DOMAIN LIPOPROTEIN"/>
    <property type="match status" value="1"/>
</dbReference>
<proteinExistence type="predicted"/>
<dbReference type="OrthoDB" id="9776599at2"/>
<dbReference type="InterPro" id="IPR034032">
    <property type="entry name" value="Zn_MMP-like_bac"/>
</dbReference>
<dbReference type="EMBL" id="PDEQ01000003">
    <property type="protein sequence ID" value="PEN13940.1"/>
    <property type="molecule type" value="Genomic_DNA"/>
</dbReference>
<evidence type="ECO:0008006" key="7">
    <source>
        <dbReference type="Google" id="ProtNLM"/>
    </source>
</evidence>
<evidence type="ECO:0000313" key="6">
    <source>
        <dbReference type="Proteomes" id="UP000220102"/>
    </source>
</evidence>
<dbReference type="RefSeq" id="WP_098075102.1">
    <property type="nucleotide sequence ID" value="NZ_PDEQ01000003.1"/>
</dbReference>
<dbReference type="SUPFAM" id="SSF55486">
    <property type="entry name" value="Metalloproteases ('zincins'), catalytic domain"/>
    <property type="match status" value="1"/>
</dbReference>
<sequence length="855" mass="94706">MRILTSLVAVVVAALLLTGCSSSAPTAQSSASAEESASGDDFKKALAKSEKMDGLFTVYRDTTDGSVHLEISEDQLGKEFIYFTHTVDGVVQAGHFRGAYRDNAVFTIERHYDRIEFVEQNTNFYFDEESALARAAAANTSPSVLHAEKIVAHEDDSGRILIKADDLFLTDALHQVKPSPNPKAPPTAFKLGRQDKGKSKIRSLHNYPENTDVVVDYVFSNSTPLNGGGEAVTDARNVTITLRHSLIEMPDNDYTPRFADPRVGYFASQKTDQTSTSATPYHDLIHRWHLEKKDPDAELSEPVEPIVWWIENTTPERIRPIVKEAVLAWNEAFEAAGFRNAVQVKVQPDSATWDAGDIRYNVLRWTSSPQPPFGGYGPSFVNPRTGQILGSDIMLEYVFLTNRANYNKLFDITGLTSLNDEMPSDMQKGAMCSIGTFMHANTMFGRTAVRALSDDGPTGLDGEMTQLMEEGIYYLALHEVGHTLGLMHNMKASQLHGPDEVHNADMTRASGLTGSVMDYPAINVAPPETKQGQFYTTKPGPYDLWAIEYGYTTDEDNLDAILSRSTESELAFGNDADDMRSPGKAIDPRVMIGDMSADALQYAEDRMGLIGELTPDLVSKYADAGQSWQELRDAYGIIMGQHVGMMQAVSRYVGGVYVDRGFVGQEGAGDPYTPVPTEDQKRAVQILETHLFAPDAFDKPADLYRHLQPQRRGFEFFGDSEDPKIHAQARRAQESVLAHLLHPNTLERITDTRLYGNGYRLIDYMDDLTDAVFEADANSNVNTFRQNLQLAYVQGLAGVLSEKGRKMYDPIAQTAALHSLNRIEDMIGDRRGVNAETRAHTEHILLIVENATSVD</sequence>
<dbReference type="CDD" id="cd04276">
    <property type="entry name" value="ZnMc_MMP_like_2"/>
    <property type="match status" value="1"/>
</dbReference>
<reference evidence="5 6" key="1">
    <citation type="submission" date="2017-10" db="EMBL/GenBank/DDBJ databases">
        <title>Draft genome of Longibacter Salinarum.</title>
        <authorList>
            <person name="Goh K.M."/>
            <person name="Shamsir M.S."/>
            <person name="Lim S.W."/>
        </authorList>
    </citation>
    <scope>NUCLEOTIDE SEQUENCE [LARGE SCALE GENOMIC DNA]</scope>
    <source>
        <strain evidence="5 6">KCTC 52045</strain>
    </source>
</reference>
<organism evidence="5 6">
    <name type="scientific">Longibacter salinarum</name>
    <dbReference type="NCBI Taxonomy" id="1850348"/>
    <lineage>
        <taxon>Bacteria</taxon>
        <taxon>Pseudomonadati</taxon>
        <taxon>Rhodothermota</taxon>
        <taxon>Rhodothermia</taxon>
        <taxon>Rhodothermales</taxon>
        <taxon>Salisaetaceae</taxon>
        <taxon>Longibacter</taxon>
    </lineage>
</organism>